<dbReference type="PANTHER" id="PTHR10742:SF228">
    <property type="entry name" value="POLYAMINE OXIDASE 4-RELATED"/>
    <property type="match status" value="1"/>
</dbReference>
<dbReference type="SUPFAM" id="SSF51905">
    <property type="entry name" value="FAD/NAD(P)-binding domain"/>
    <property type="match status" value="1"/>
</dbReference>
<name>A0A9R1WYZ2_LACSA</name>
<dbReference type="EMBL" id="NBSK02000008">
    <property type="protein sequence ID" value="KAJ0191904.1"/>
    <property type="molecule type" value="Genomic_DNA"/>
</dbReference>
<reference evidence="3 4" key="1">
    <citation type="journal article" date="2017" name="Nat. Commun.">
        <title>Genome assembly with in vitro proximity ligation data and whole-genome triplication in lettuce.</title>
        <authorList>
            <person name="Reyes-Chin-Wo S."/>
            <person name="Wang Z."/>
            <person name="Yang X."/>
            <person name="Kozik A."/>
            <person name="Arikit S."/>
            <person name="Song C."/>
            <person name="Xia L."/>
            <person name="Froenicke L."/>
            <person name="Lavelle D.O."/>
            <person name="Truco M.J."/>
            <person name="Xia R."/>
            <person name="Zhu S."/>
            <person name="Xu C."/>
            <person name="Xu H."/>
            <person name="Xu X."/>
            <person name="Cox K."/>
            <person name="Korf I."/>
            <person name="Meyers B.C."/>
            <person name="Michelmore R.W."/>
        </authorList>
    </citation>
    <scope>NUCLEOTIDE SEQUENCE [LARGE SCALE GENOMIC DNA]</scope>
    <source>
        <strain evidence="4">cv. Salinas</strain>
        <tissue evidence="3">Seedlings</tissue>
    </source>
</reference>
<proteinExistence type="inferred from homology"/>
<keyword evidence="4" id="KW-1185">Reference proteome</keyword>
<dbReference type="Gene3D" id="3.90.660.10">
    <property type="match status" value="1"/>
</dbReference>
<dbReference type="InterPro" id="IPR002937">
    <property type="entry name" value="Amino_oxidase"/>
</dbReference>
<feature type="domain" description="Amine oxidase" evidence="2">
    <location>
        <begin position="4"/>
        <end position="146"/>
    </location>
</feature>
<organism evidence="3 4">
    <name type="scientific">Lactuca sativa</name>
    <name type="common">Garden lettuce</name>
    <dbReference type="NCBI Taxonomy" id="4236"/>
    <lineage>
        <taxon>Eukaryota</taxon>
        <taxon>Viridiplantae</taxon>
        <taxon>Streptophyta</taxon>
        <taxon>Embryophyta</taxon>
        <taxon>Tracheophyta</taxon>
        <taxon>Spermatophyta</taxon>
        <taxon>Magnoliopsida</taxon>
        <taxon>eudicotyledons</taxon>
        <taxon>Gunneridae</taxon>
        <taxon>Pentapetalae</taxon>
        <taxon>asterids</taxon>
        <taxon>campanulids</taxon>
        <taxon>Asterales</taxon>
        <taxon>Asteraceae</taxon>
        <taxon>Cichorioideae</taxon>
        <taxon>Cichorieae</taxon>
        <taxon>Lactucinae</taxon>
        <taxon>Lactuca</taxon>
    </lineage>
</organism>
<dbReference type="GO" id="GO:0016491">
    <property type="term" value="F:oxidoreductase activity"/>
    <property type="evidence" value="ECO:0007669"/>
    <property type="project" value="InterPro"/>
</dbReference>
<dbReference type="AlphaFoldDB" id="A0A9R1WYZ2"/>
<dbReference type="Gene3D" id="3.50.50.60">
    <property type="entry name" value="FAD/NAD(P)-binding domain"/>
    <property type="match status" value="1"/>
</dbReference>
<evidence type="ECO:0000313" key="3">
    <source>
        <dbReference type="EMBL" id="KAJ0191904.1"/>
    </source>
</evidence>
<accession>A0A9R1WYZ2</accession>
<sequence>MVIVDGGRTFVANVVIVTVPTGVLKASLIEFEPKLPNWKVSGISDLGMGNKNKISLHFDHVFWPNFELLGTISPTLYSCGYFLNLHKATGNSVLVYMAAGRFGYDLEKISKEDATKFAMVQLKKMFLEATEPVQYLVSCWGTNPNTFWSASPTKSMQSNVILLAPKISASITNNGY</sequence>
<dbReference type="SUPFAM" id="SSF54373">
    <property type="entry name" value="FAD-linked reductases, C-terminal domain"/>
    <property type="match status" value="1"/>
</dbReference>
<dbReference type="InterPro" id="IPR050281">
    <property type="entry name" value="Flavin_monoamine_oxidase"/>
</dbReference>
<evidence type="ECO:0000313" key="4">
    <source>
        <dbReference type="Proteomes" id="UP000235145"/>
    </source>
</evidence>
<evidence type="ECO:0000256" key="1">
    <source>
        <dbReference type="ARBA" id="ARBA00005995"/>
    </source>
</evidence>
<evidence type="ECO:0000259" key="2">
    <source>
        <dbReference type="Pfam" id="PF01593"/>
    </source>
</evidence>
<dbReference type="Proteomes" id="UP000235145">
    <property type="component" value="Unassembled WGS sequence"/>
</dbReference>
<dbReference type="Pfam" id="PF01593">
    <property type="entry name" value="Amino_oxidase"/>
    <property type="match status" value="1"/>
</dbReference>
<comment type="similarity">
    <text evidence="1">Belongs to the flavin monoamine oxidase family.</text>
</comment>
<protein>
    <recommendedName>
        <fullName evidence="2">Amine oxidase domain-containing protein</fullName>
    </recommendedName>
</protein>
<comment type="caution">
    <text evidence="3">The sequence shown here is derived from an EMBL/GenBank/DDBJ whole genome shotgun (WGS) entry which is preliminary data.</text>
</comment>
<dbReference type="PANTHER" id="PTHR10742">
    <property type="entry name" value="FLAVIN MONOAMINE OXIDASE"/>
    <property type="match status" value="1"/>
</dbReference>
<gene>
    <name evidence="3" type="ORF">LSAT_V11C800453090</name>
</gene>
<dbReference type="InterPro" id="IPR036188">
    <property type="entry name" value="FAD/NAD-bd_sf"/>
</dbReference>